<sequence>MSSPSLICRRLFPICRQITSNGRYVIPTATQIDCRSFSLSSVDFKVRKGDKKKNNATSNLVHASHAHNAIVDVAMKEMENLEKVLEDELVKHFSTKVDLRVYEDISVVLDSGEEHKMNRLGRVSLKSPQMVMINFSDNPSAIKAAKIALQKSSLAVNPQHEGIVLYVPVPRMTRERREELAHAAKTTILNDYREALNKVYIKHDKKSTKDAKNLDEAVNTRNLLLAAKRALEQRGAEKIEQQRKALMKEVA</sequence>
<dbReference type="InterPro" id="IPR002661">
    <property type="entry name" value="Ribosome_recyc_fac"/>
</dbReference>
<evidence type="ECO:0000259" key="5">
    <source>
        <dbReference type="Pfam" id="PF01765"/>
    </source>
</evidence>
<dbReference type="InterPro" id="IPR023584">
    <property type="entry name" value="Ribosome_recyc_fac_dom"/>
</dbReference>
<dbReference type="Pfam" id="PF01765">
    <property type="entry name" value="RRF"/>
    <property type="match status" value="1"/>
</dbReference>
<evidence type="ECO:0000256" key="1">
    <source>
        <dbReference type="ARBA" id="ARBA00005912"/>
    </source>
</evidence>
<evidence type="ECO:0000313" key="7">
    <source>
        <dbReference type="WBParaSite" id="Pan_g6584.t1"/>
    </source>
</evidence>
<keyword evidence="3" id="KW-0648">Protein biosynthesis</keyword>
<dbReference type="GO" id="GO:0006412">
    <property type="term" value="P:translation"/>
    <property type="evidence" value="ECO:0007669"/>
    <property type="project" value="UniProtKB-KW"/>
</dbReference>
<proteinExistence type="inferred from homology"/>
<dbReference type="AlphaFoldDB" id="A0A7E5A0M5"/>
<dbReference type="GO" id="GO:0043023">
    <property type="term" value="F:ribosomal large subunit binding"/>
    <property type="evidence" value="ECO:0007669"/>
    <property type="project" value="TreeGrafter"/>
</dbReference>
<dbReference type="Proteomes" id="UP000492821">
    <property type="component" value="Unassembled WGS sequence"/>
</dbReference>
<dbReference type="InterPro" id="IPR036191">
    <property type="entry name" value="RRF_sf"/>
</dbReference>
<dbReference type="SUPFAM" id="SSF55194">
    <property type="entry name" value="Ribosome recycling factor, RRF"/>
    <property type="match status" value="1"/>
</dbReference>
<evidence type="ECO:0000256" key="3">
    <source>
        <dbReference type="ARBA" id="ARBA00022917"/>
    </source>
</evidence>
<evidence type="ECO:0000313" key="6">
    <source>
        <dbReference type="Proteomes" id="UP000492821"/>
    </source>
</evidence>
<evidence type="ECO:0000256" key="4">
    <source>
        <dbReference type="ARBA" id="ARBA00033107"/>
    </source>
</evidence>
<reference evidence="6" key="1">
    <citation type="journal article" date="2013" name="Genetics">
        <title>The draft genome and transcriptome of Panagrellus redivivus are shaped by the harsh demands of a free-living lifestyle.</title>
        <authorList>
            <person name="Srinivasan J."/>
            <person name="Dillman A.R."/>
            <person name="Macchietto M.G."/>
            <person name="Heikkinen L."/>
            <person name="Lakso M."/>
            <person name="Fracchia K.M."/>
            <person name="Antoshechkin I."/>
            <person name="Mortazavi A."/>
            <person name="Wong G."/>
            <person name="Sternberg P.W."/>
        </authorList>
    </citation>
    <scope>NUCLEOTIDE SEQUENCE [LARGE SCALE GENOMIC DNA]</scope>
    <source>
        <strain evidence="6">MT8872</strain>
    </source>
</reference>
<evidence type="ECO:0000256" key="2">
    <source>
        <dbReference type="ARBA" id="ARBA00020581"/>
    </source>
</evidence>
<comment type="similarity">
    <text evidence="1">Belongs to the RRF family.</text>
</comment>
<dbReference type="Gene3D" id="3.30.1360.40">
    <property type="match status" value="1"/>
</dbReference>
<feature type="domain" description="Ribosome recycling factor" evidence="5">
    <location>
        <begin position="86"/>
        <end position="232"/>
    </location>
</feature>
<accession>A0A7E5A0M5</accession>
<protein>
    <recommendedName>
        <fullName evidence="2">Ribosome-recycling factor, mitochondrial</fullName>
    </recommendedName>
    <alternativeName>
        <fullName evidence="4">Ribosome-releasing factor, mitochondrial</fullName>
    </alternativeName>
</protein>
<dbReference type="PANTHER" id="PTHR20982">
    <property type="entry name" value="RIBOSOME RECYCLING FACTOR"/>
    <property type="match status" value="1"/>
</dbReference>
<dbReference type="WBParaSite" id="Pan_g6584.t1">
    <property type="protein sequence ID" value="Pan_g6584.t1"/>
    <property type="gene ID" value="Pan_g6584"/>
</dbReference>
<dbReference type="GO" id="GO:0005739">
    <property type="term" value="C:mitochondrion"/>
    <property type="evidence" value="ECO:0007669"/>
    <property type="project" value="TreeGrafter"/>
</dbReference>
<dbReference type="Gene3D" id="1.10.132.20">
    <property type="entry name" value="Ribosome-recycling factor"/>
    <property type="match status" value="1"/>
</dbReference>
<name>A0A7E5A0M5_PANRE</name>
<reference evidence="7" key="2">
    <citation type="submission" date="2020-10" db="UniProtKB">
        <authorList>
            <consortium name="WormBaseParasite"/>
        </authorList>
    </citation>
    <scope>IDENTIFICATION</scope>
</reference>
<dbReference type="PANTHER" id="PTHR20982:SF3">
    <property type="entry name" value="MITOCHONDRIAL RIBOSOME RECYCLING FACTOR PSEUDO 1"/>
    <property type="match status" value="1"/>
</dbReference>
<organism evidence="6 7">
    <name type="scientific">Panagrellus redivivus</name>
    <name type="common">Microworm</name>
    <dbReference type="NCBI Taxonomy" id="6233"/>
    <lineage>
        <taxon>Eukaryota</taxon>
        <taxon>Metazoa</taxon>
        <taxon>Ecdysozoa</taxon>
        <taxon>Nematoda</taxon>
        <taxon>Chromadorea</taxon>
        <taxon>Rhabditida</taxon>
        <taxon>Tylenchina</taxon>
        <taxon>Panagrolaimomorpha</taxon>
        <taxon>Panagrolaimoidea</taxon>
        <taxon>Panagrolaimidae</taxon>
        <taxon>Panagrellus</taxon>
    </lineage>
</organism>
<keyword evidence="6" id="KW-1185">Reference proteome</keyword>